<dbReference type="EMBL" id="LUGH01000114">
    <property type="protein sequence ID" value="OBZ89083.1"/>
    <property type="molecule type" value="Genomic_DNA"/>
</dbReference>
<organism evidence="2 3">
    <name type="scientific">Choanephora cucurbitarum</name>
    <dbReference type="NCBI Taxonomy" id="101091"/>
    <lineage>
        <taxon>Eukaryota</taxon>
        <taxon>Fungi</taxon>
        <taxon>Fungi incertae sedis</taxon>
        <taxon>Mucoromycota</taxon>
        <taxon>Mucoromycotina</taxon>
        <taxon>Mucoromycetes</taxon>
        <taxon>Mucorales</taxon>
        <taxon>Mucorineae</taxon>
        <taxon>Choanephoraceae</taxon>
        <taxon>Choanephoroideae</taxon>
        <taxon>Choanephora</taxon>
    </lineage>
</organism>
<protein>
    <submittedName>
        <fullName evidence="2">Uncharacterized protein</fullName>
    </submittedName>
</protein>
<evidence type="ECO:0000256" key="1">
    <source>
        <dbReference type="SAM" id="MobiDB-lite"/>
    </source>
</evidence>
<keyword evidence="3" id="KW-1185">Reference proteome</keyword>
<name>A0A1C7NIZ7_9FUNG</name>
<evidence type="ECO:0000313" key="2">
    <source>
        <dbReference type="EMBL" id="OBZ89083.1"/>
    </source>
</evidence>
<sequence>MDSISKKTSYLSRPTPVKPNTPLIHPAFQNTTYTFERYPTNTNAFDVSMISPMFYGYTPAFPQSKL</sequence>
<accession>A0A1C7NIZ7</accession>
<gene>
    <name evidence="2" type="ORF">A0J61_02860</name>
</gene>
<dbReference type="AlphaFoldDB" id="A0A1C7NIZ7"/>
<dbReference type="Proteomes" id="UP000093000">
    <property type="component" value="Unassembled WGS sequence"/>
</dbReference>
<feature type="region of interest" description="Disordered" evidence="1">
    <location>
        <begin position="1"/>
        <end position="23"/>
    </location>
</feature>
<feature type="compositionally biased region" description="Polar residues" evidence="1">
    <location>
        <begin position="1"/>
        <end position="12"/>
    </location>
</feature>
<proteinExistence type="predicted"/>
<reference evidence="2 3" key="1">
    <citation type="submission" date="2016-03" db="EMBL/GenBank/DDBJ databases">
        <title>Choanephora cucurbitarum.</title>
        <authorList>
            <person name="Min B."/>
            <person name="Park H."/>
            <person name="Park J.-H."/>
            <person name="Shin H.-D."/>
            <person name="Choi I.-G."/>
        </authorList>
    </citation>
    <scope>NUCLEOTIDE SEQUENCE [LARGE SCALE GENOMIC DNA]</scope>
    <source>
        <strain evidence="2 3">KUS-F28377</strain>
    </source>
</reference>
<dbReference type="InParanoid" id="A0A1C7NIZ7"/>
<evidence type="ECO:0000313" key="3">
    <source>
        <dbReference type="Proteomes" id="UP000093000"/>
    </source>
</evidence>
<comment type="caution">
    <text evidence="2">The sequence shown here is derived from an EMBL/GenBank/DDBJ whole genome shotgun (WGS) entry which is preliminary data.</text>
</comment>